<keyword evidence="2" id="KW-1185">Reference proteome</keyword>
<dbReference type="RefSeq" id="WP_139355922.1">
    <property type="nucleotide sequence ID" value="NZ_CP096983.1"/>
</dbReference>
<gene>
    <name evidence="1" type="ORF">CROST_023440</name>
</gene>
<reference evidence="1 2" key="1">
    <citation type="submission" date="2022-04" db="EMBL/GenBank/DDBJ databases">
        <title>Genome sequence of C. roseum typestrain.</title>
        <authorList>
            <person name="Poehlein A."/>
            <person name="Schoch T."/>
            <person name="Duerre P."/>
            <person name="Daniel R."/>
        </authorList>
    </citation>
    <scope>NUCLEOTIDE SEQUENCE [LARGE SCALE GENOMIC DNA]</scope>
    <source>
        <strain evidence="1 2">DSM 7320</strain>
    </source>
</reference>
<name>A0A1S8LRF2_9CLOT</name>
<protein>
    <submittedName>
        <fullName evidence="1">Uncharacterized protein</fullName>
    </submittedName>
</protein>
<sequence length="68" mass="8128">MNLYEVRDFFNMNTNYDDENIEEQIEALGKTLKNFWSMSFEKQLPDKKIAIKLFEEDKILCITVFEGV</sequence>
<dbReference type="EMBL" id="CP096983">
    <property type="protein sequence ID" value="URZ11627.1"/>
    <property type="molecule type" value="Genomic_DNA"/>
</dbReference>
<accession>A0A1S8LRF2</accession>
<proteinExistence type="predicted"/>
<dbReference type="KEGG" id="crw:CROST_023440"/>
<dbReference type="Proteomes" id="UP000190951">
    <property type="component" value="Chromosome"/>
</dbReference>
<evidence type="ECO:0000313" key="2">
    <source>
        <dbReference type="Proteomes" id="UP000190951"/>
    </source>
</evidence>
<organism evidence="1 2">
    <name type="scientific">Clostridium felsineum</name>
    <dbReference type="NCBI Taxonomy" id="36839"/>
    <lineage>
        <taxon>Bacteria</taxon>
        <taxon>Bacillati</taxon>
        <taxon>Bacillota</taxon>
        <taxon>Clostridia</taxon>
        <taxon>Eubacteriales</taxon>
        <taxon>Clostridiaceae</taxon>
        <taxon>Clostridium</taxon>
    </lineage>
</organism>
<evidence type="ECO:0000313" key="1">
    <source>
        <dbReference type="EMBL" id="URZ11627.1"/>
    </source>
</evidence>
<dbReference type="AlphaFoldDB" id="A0A1S8LRF2"/>